<dbReference type="Pfam" id="PF00668">
    <property type="entry name" value="Condensation"/>
    <property type="match status" value="1"/>
</dbReference>
<evidence type="ECO:0000259" key="1">
    <source>
        <dbReference type="Pfam" id="PF00501"/>
    </source>
</evidence>
<proteinExistence type="predicted"/>
<feature type="domain" description="AMP-dependent synthetase/ligase" evidence="1">
    <location>
        <begin position="527"/>
        <end position="876"/>
    </location>
</feature>
<dbReference type="Gene3D" id="2.30.38.10">
    <property type="entry name" value="Luciferase, Domain 3"/>
    <property type="match status" value="1"/>
</dbReference>
<dbReference type="InterPro" id="IPR000873">
    <property type="entry name" value="AMP-dep_synth/lig_dom"/>
</dbReference>
<accession>A0ABX2P0E4</accession>
<dbReference type="PANTHER" id="PTHR45527:SF1">
    <property type="entry name" value="FATTY ACID SYNTHASE"/>
    <property type="match status" value="1"/>
</dbReference>
<dbReference type="SUPFAM" id="SSF56801">
    <property type="entry name" value="Acetyl-CoA synthetase-like"/>
    <property type="match status" value="1"/>
</dbReference>
<dbReference type="Gene3D" id="3.40.50.980">
    <property type="match status" value="2"/>
</dbReference>
<dbReference type="InterPro" id="IPR020845">
    <property type="entry name" value="AMP-binding_CS"/>
</dbReference>
<evidence type="ECO:0000313" key="3">
    <source>
        <dbReference type="EMBL" id="NVI09748.1"/>
    </source>
</evidence>
<feature type="domain" description="Condensation" evidence="2">
    <location>
        <begin position="78"/>
        <end position="506"/>
    </location>
</feature>
<gene>
    <name evidence="3" type="ORF">FSB64_40565</name>
</gene>
<dbReference type="InterPro" id="IPR010071">
    <property type="entry name" value="AA_adenyl_dom"/>
</dbReference>
<reference evidence="3 4" key="1">
    <citation type="submission" date="2019-08" db="EMBL/GenBank/DDBJ databases">
        <title>Paraburkholderia simonii sp. nov. and P. youngii sp. nov. Brazilian and Mexican Mimosa-associated rhizobia.</title>
        <authorList>
            <person name="Mavima L."/>
            <person name="Beukes C.W."/>
            <person name="Palmer M."/>
            <person name="De Meyer S.E."/>
            <person name="James E.K."/>
            <person name="Maluk M."/>
            <person name="Avontuur J.R."/>
            <person name="Chan W.Y."/>
            <person name="Venter S.N."/>
            <person name="Steenkamp E.T."/>
        </authorList>
    </citation>
    <scope>NUCLEOTIDE SEQUENCE [LARGE SCALE GENOMIC DNA]</scope>
    <source>
        <strain evidence="3 4">JPY454</strain>
    </source>
</reference>
<protein>
    <submittedName>
        <fullName evidence="3">Amino acid adenylation domain-containing protein</fullName>
    </submittedName>
</protein>
<dbReference type="SUPFAM" id="SSF52777">
    <property type="entry name" value="CoA-dependent acyltransferases"/>
    <property type="match status" value="2"/>
</dbReference>
<feature type="non-terminal residue" evidence="3">
    <location>
        <position position="877"/>
    </location>
</feature>
<name>A0ABX2P0E4_9BURK</name>
<dbReference type="Gene3D" id="3.30.559.10">
    <property type="entry name" value="Chloramphenicol acetyltransferase-like domain"/>
    <property type="match status" value="1"/>
</dbReference>
<comment type="caution">
    <text evidence="3">The sequence shown here is derived from an EMBL/GenBank/DDBJ whole genome shotgun (WGS) entry which is preliminary data.</text>
</comment>
<dbReference type="PROSITE" id="PS00455">
    <property type="entry name" value="AMP_BINDING"/>
    <property type="match status" value="1"/>
</dbReference>
<dbReference type="EMBL" id="VOMC01000128">
    <property type="protein sequence ID" value="NVI09748.1"/>
    <property type="molecule type" value="Genomic_DNA"/>
</dbReference>
<dbReference type="NCBIfam" id="TIGR01733">
    <property type="entry name" value="AA-adenyl-dom"/>
    <property type="match status" value="1"/>
</dbReference>
<dbReference type="PANTHER" id="PTHR45527">
    <property type="entry name" value="NONRIBOSOMAL PEPTIDE SYNTHETASE"/>
    <property type="match status" value="1"/>
</dbReference>
<dbReference type="CDD" id="cd05930">
    <property type="entry name" value="A_NRPS"/>
    <property type="match status" value="1"/>
</dbReference>
<sequence>MNAPNVVLGIVSYFANGDSSLPTMGAMSRSFRLPWNREENMNYRININDQLTNPDNEWIDDGERNLITCQDIGPQLFAASSAQTEIWLAEQINPCNPVYNIGQYTEIHGCIDPAVFEESLRAVVQETETLRCQLIEVNGSIRAFVVPSLDWSLPTVDFSSKAAPTREAARWMEVNFETPFDMKKGPLFYYALLKVAADCFIWYQRYHHSVMDGHSGVLVARRVAHFYSMRIRGRKAYKSYFSPISHLLGSDARYRGSFAFERDKKYWMRRCSDWPATVTLANRYAPALRHRLRQTAYISSQSLRELFSDHSRLANQITVAVAVYLYRFTGAEEIPLGFTVAARLGEDRLTPSMTANVLPIRLSVHHTNSAMELMVQAAEQIQRGLRHQRYRSEVLGRDLDRLHTQPLFGPTVNLMPFDYGLSFGSCSSTTHNLGNATVNDLMVSIYSPSSGGEVRIDFDANPDIYSEAELIAHQRRFLKVLGAVVDDPTQSIGRIDLLESDERNLLLKTWNRTETEYQLDRCVHQLFEEQTKRTPEAVAIVHEGEQLSYAQLNARANRLAHQLVALGVAPDSRVAICVERSAAMIVGLLAILKAGGAYVPLDPAYPGERLAHILSDAQPAIVLADQAGKEVLGQALAGYTLIDPNDAPGQPETNPQIPGLTSRHLAYVIYTSGSTGAPKGVCIEHCSIVNYASYAAERFGVADGHGSVLSSSISFDLGLTALYPALICGRRLYLSSEGNSKLDWRQAIVDGNNLSPVKLTPSHLEALRGILPVEAMAGRICTLVVGGETLRHAQIEIWQTYAPETRIFNHYGPTETTVGCVVYEIKKSAEHSEPIPIGRPISNTRLYLLDSHGQPVPLGAVGELYIGGAGVARGYLN</sequence>
<dbReference type="Proteomes" id="UP000821598">
    <property type="component" value="Unassembled WGS sequence"/>
</dbReference>
<dbReference type="Pfam" id="PF00501">
    <property type="entry name" value="AMP-binding"/>
    <property type="match status" value="1"/>
</dbReference>
<dbReference type="InterPro" id="IPR001242">
    <property type="entry name" value="Condensation_dom"/>
</dbReference>
<dbReference type="Gene3D" id="3.30.559.30">
    <property type="entry name" value="Nonribosomal peptide synthetase, condensation domain"/>
    <property type="match status" value="1"/>
</dbReference>
<evidence type="ECO:0000313" key="4">
    <source>
        <dbReference type="Proteomes" id="UP000821598"/>
    </source>
</evidence>
<keyword evidence="4" id="KW-1185">Reference proteome</keyword>
<organism evidence="3 4">
    <name type="scientific">Paraburkholderia youngii</name>
    <dbReference type="NCBI Taxonomy" id="2782701"/>
    <lineage>
        <taxon>Bacteria</taxon>
        <taxon>Pseudomonadati</taxon>
        <taxon>Pseudomonadota</taxon>
        <taxon>Betaproteobacteria</taxon>
        <taxon>Burkholderiales</taxon>
        <taxon>Burkholderiaceae</taxon>
        <taxon>Paraburkholderia</taxon>
    </lineage>
</organism>
<evidence type="ECO:0000259" key="2">
    <source>
        <dbReference type="Pfam" id="PF00668"/>
    </source>
</evidence>
<dbReference type="InterPro" id="IPR023213">
    <property type="entry name" value="CAT-like_dom_sf"/>
</dbReference>